<evidence type="ECO:0000313" key="2">
    <source>
        <dbReference type="Proteomes" id="UP000663879"/>
    </source>
</evidence>
<dbReference type="SUPFAM" id="SSF50978">
    <property type="entry name" value="WD40 repeat-like"/>
    <property type="match status" value="1"/>
</dbReference>
<comment type="caution">
    <text evidence="1">The sequence shown here is derived from an EMBL/GenBank/DDBJ whole genome shotgun (WGS) entry which is preliminary data.</text>
</comment>
<dbReference type="Gene3D" id="2.130.10.10">
    <property type="entry name" value="YVTN repeat-like/Quinoprotein amine dehydrogenase"/>
    <property type="match status" value="1"/>
</dbReference>
<dbReference type="AlphaFoldDB" id="A0A814N7P3"/>
<name>A0A814N7P3_9BILA</name>
<feature type="non-terminal residue" evidence="1">
    <location>
        <position position="172"/>
    </location>
</feature>
<gene>
    <name evidence="1" type="ORF">OXX778_LOCUS20461</name>
</gene>
<evidence type="ECO:0000313" key="1">
    <source>
        <dbReference type="EMBL" id="CAF1086726.1"/>
    </source>
</evidence>
<dbReference type="Proteomes" id="UP000663879">
    <property type="component" value="Unassembled WGS sequence"/>
</dbReference>
<dbReference type="InterPro" id="IPR015943">
    <property type="entry name" value="WD40/YVTN_repeat-like_dom_sf"/>
</dbReference>
<dbReference type="InterPro" id="IPR036322">
    <property type="entry name" value="WD40_repeat_dom_sf"/>
</dbReference>
<organism evidence="1 2">
    <name type="scientific">Brachionus calyciflorus</name>
    <dbReference type="NCBI Taxonomy" id="104777"/>
    <lineage>
        <taxon>Eukaryota</taxon>
        <taxon>Metazoa</taxon>
        <taxon>Spiralia</taxon>
        <taxon>Gnathifera</taxon>
        <taxon>Rotifera</taxon>
        <taxon>Eurotatoria</taxon>
        <taxon>Monogononta</taxon>
        <taxon>Pseudotrocha</taxon>
        <taxon>Ploima</taxon>
        <taxon>Brachionidae</taxon>
        <taxon>Brachionus</taxon>
    </lineage>
</organism>
<protein>
    <submittedName>
        <fullName evidence="1">Uncharacterized protein</fullName>
    </submittedName>
</protein>
<keyword evidence="2" id="KW-1185">Reference proteome</keyword>
<reference evidence="1" key="1">
    <citation type="submission" date="2021-02" db="EMBL/GenBank/DDBJ databases">
        <authorList>
            <person name="Nowell W R."/>
        </authorList>
    </citation>
    <scope>NUCLEOTIDE SEQUENCE</scope>
    <source>
        <strain evidence="1">Ploen Becks lab</strain>
    </source>
</reference>
<proteinExistence type="predicted"/>
<sequence>MLIQVIGLNYFSNRLFSVSSDGILKSWENFTFNFEINVTCTVLSFEITLDGILLCGCSNGLIKMFSMLSNYFYPFKTLYQNINVSSLRAVQFGRLISGTNNGSLYVWNYNTNTMALNIFAHGSNIHALEYVDNRTLLSSALGGRIRSWKIDNGNMILHINAGSAVYSLKYFN</sequence>
<dbReference type="EMBL" id="CAJNOC010006831">
    <property type="protein sequence ID" value="CAF1086726.1"/>
    <property type="molecule type" value="Genomic_DNA"/>
</dbReference>
<dbReference type="OrthoDB" id="1602884at2759"/>
<accession>A0A814N7P3</accession>